<keyword evidence="11" id="KW-1185">Reference proteome</keyword>
<evidence type="ECO:0000256" key="8">
    <source>
        <dbReference type="RuleBase" id="RU004335"/>
    </source>
</evidence>
<dbReference type="PANTHER" id="PTHR32227">
    <property type="entry name" value="GLUCAN ENDO-1,3-BETA-GLUCOSIDASE BG1-RELATED-RELATED"/>
    <property type="match status" value="1"/>
</dbReference>
<dbReference type="InterPro" id="IPR044965">
    <property type="entry name" value="Glyco_hydro_17_plant"/>
</dbReference>
<evidence type="ECO:0000256" key="4">
    <source>
        <dbReference type="ARBA" id="ARBA00022801"/>
    </source>
</evidence>
<reference evidence="10 11" key="1">
    <citation type="submission" date="2024-03" db="EMBL/GenBank/DDBJ databases">
        <authorList>
            <person name="Gkanogiannis A."/>
            <person name="Becerra Lopez-Lavalle L."/>
        </authorList>
    </citation>
    <scope>NUCLEOTIDE SEQUENCE [LARGE SCALE GENOMIC DNA]</scope>
</reference>
<evidence type="ECO:0000256" key="1">
    <source>
        <dbReference type="ARBA" id="ARBA00000382"/>
    </source>
</evidence>
<accession>A0ABP0XTW9</accession>
<feature type="transmembrane region" description="Helical" evidence="9">
    <location>
        <begin position="55"/>
        <end position="81"/>
    </location>
</feature>
<dbReference type="InterPro" id="IPR000490">
    <property type="entry name" value="Glyco_hydro_17"/>
</dbReference>
<gene>
    <name evidence="10" type="ORF">CITCOLO1_LOCUS3257</name>
</gene>
<keyword evidence="9" id="KW-0472">Membrane</keyword>
<proteinExistence type="inferred from homology"/>
<name>A0ABP0XTW9_9ROSI</name>
<dbReference type="InterPro" id="IPR017853">
    <property type="entry name" value="GH"/>
</dbReference>
<evidence type="ECO:0000313" key="10">
    <source>
        <dbReference type="EMBL" id="CAK9311597.1"/>
    </source>
</evidence>
<dbReference type="SUPFAM" id="SSF51445">
    <property type="entry name" value="(Trans)glycosidases"/>
    <property type="match status" value="1"/>
</dbReference>
<dbReference type="EMBL" id="OZ021744">
    <property type="protein sequence ID" value="CAK9311597.1"/>
    <property type="molecule type" value="Genomic_DNA"/>
</dbReference>
<dbReference type="Proteomes" id="UP001642487">
    <property type="component" value="Chromosome 10"/>
</dbReference>
<keyword evidence="4" id="KW-0378">Hydrolase</keyword>
<evidence type="ECO:0000256" key="3">
    <source>
        <dbReference type="ARBA" id="ARBA00012780"/>
    </source>
</evidence>
<keyword evidence="9" id="KW-1133">Transmembrane helix</keyword>
<sequence length="177" mass="19741">MLDLPNHQIEAMATTQDNANAWVQDNILNFPNVKFKPNQSQNPSPPSQGSFNTSYLPILVLTICFLFNNNLLLLVNLYPYFSYVTTRNMGLDYAIFTGISLVGDGQHNYQNLFDAMLDVVYSTLENRGGGSLEIVVSRTGWPTDGGEAATIDNARTYNNNLNQHVKQGIANETRKAY</sequence>
<evidence type="ECO:0000256" key="7">
    <source>
        <dbReference type="ARBA" id="ARBA00033417"/>
    </source>
</evidence>
<keyword evidence="9" id="KW-0812">Transmembrane</keyword>
<dbReference type="Gene3D" id="3.20.20.80">
    <property type="entry name" value="Glycosidases"/>
    <property type="match status" value="1"/>
</dbReference>
<keyword evidence="5" id="KW-0326">Glycosidase</keyword>
<dbReference type="Pfam" id="PF00332">
    <property type="entry name" value="Glyco_hydro_17"/>
    <property type="match status" value="1"/>
</dbReference>
<evidence type="ECO:0000256" key="9">
    <source>
        <dbReference type="SAM" id="Phobius"/>
    </source>
</evidence>
<evidence type="ECO:0000256" key="5">
    <source>
        <dbReference type="ARBA" id="ARBA00023295"/>
    </source>
</evidence>
<evidence type="ECO:0000256" key="6">
    <source>
        <dbReference type="ARBA" id="ARBA00033335"/>
    </source>
</evidence>
<comment type="catalytic activity">
    <reaction evidence="1">
        <text>Hydrolysis of (1-&gt;3)-beta-D-glucosidic linkages in (1-&gt;3)-beta-D-glucans.</text>
        <dbReference type="EC" id="3.2.1.39"/>
    </reaction>
</comment>
<dbReference type="EC" id="3.2.1.39" evidence="3"/>
<evidence type="ECO:0000256" key="2">
    <source>
        <dbReference type="ARBA" id="ARBA00008773"/>
    </source>
</evidence>
<organism evidence="10 11">
    <name type="scientific">Citrullus colocynthis</name>
    <name type="common">colocynth</name>
    <dbReference type="NCBI Taxonomy" id="252529"/>
    <lineage>
        <taxon>Eukaryota</taxon>
        <taxon>Viridiplantae</taxon>
        <taxon>Streptophyta</taxon>
        <taxon>Embryophyta</taxon>
        <taxon>Tracheophyta</taxon>
        <taxon>Spermatophyta</taxon>
        <taxon>Magnoliopsida</taxon>
        <taxon>eudicotyledons</taxon>
        <taxon>Gunneridae</taxon>
        <taxon>Pentapetalae</taxon>
        <taxon>rosids</taxon>
        <taxon>fabids</taxon>
        <taxon>Cucurbitales</taxon>
        <taxon>Cucurbitaceae</taxon>
        <taxon>Benincaseae</taxon>
        <taxon>Citrullus</taxon>
    </lineage>
</organism>
<protein>
    <recommendedName>
        <fullName evidence="3">glucan endo-1,3-beta-D-glucosidase</fullName>
        <ecNumber evidence="3">3.2.1.39</ecNumber>
    </recommendedName>
    <alternativeName>
        <fullName evidence="6">(1-&gt;3)-beta-glucan endohydrolase</fullName>
    </alternativeName>
    <alternativeName>
        <fullName evidence="7">Beta-1,3-endoglucanase</fullName>
    </alternativeName>
</protein>
<evidence type="ECO:0000313" key="11">
    <source>
        <dbReference type="Proteomes" id="UP001642487"/>
    </source>
</evidence>
<comment type="similarity">
    <text evidence="2 8">Belongs to the glycosyl hydrolase 17 family.</text>
</comment>